<dbReference type="Proteomes" id="UP001057452">
    <property type="component" value="Chromosome 6"/>
</dbReference>
<evidence type="ECO:0000313" key="1">
    <source>
        <dbReference type="EMBL" id="KAI4825444.1"/>
    </source>
</evidence>
<evidence type="ECO:0000313" key="2">
    <source>
        <dbReference type="Proteomes" id="UP001057452"/>
    </source>
</evidence>
<gene>
    <name evidence="1" type="ORF">KUCAC02_021124</name>
</gene>
<sequence length="216" mass="23575">AVSFIFTYDCGATFTCSFSIEARVLPAGLNGARDLIQMKSLLASPSLHLFKRSLSIPESKQARDRPVTYRERHWRGQALSQAEQNTTNNDRVKETEKERESVQCHMERKNTGDCLSVSLCCERGAVSQACGNKPSFSPLSPTLSHSSSHPVYLYFTPGNGEVQQQESGEGGCEGQNQAAGPDPGQGALKPLTLTHRQGSGPTSQSQREKGLYQQGR</sequence>
<reference evidence="1" key="1">
    <citation type="submission" date="2022-05" db="EMBL/GenBank/DDBJ databases">
        <title>Chromosome-level genome of Chaenocephalus aceratus.</title>
        <authorList>
            <person name="Park H."/>
        </authorList>
    </citation>
    <scope>NUCLEOTIDE SEQUENCE</scope>
    <source>
        <strain evidence="1">KU_202001</strain>
    </source>
</reference>
<feature type="non-terminal residue" evidence="1">
    <location>
        <position position="216"/>
    </location>
</feature>
<dbReference type="EMBL" id="CM043790">
    <property type="protein sequence ID" value="KAI4825444.1"/>
    <property type="molecule type" value="Genomic_DNA"/>
</dbReference>
<comment type="caution">
    <text evidence="1">The sequence shown here is derived from an EMBL/GenBank/DDBJ whole genome shotgun (WGS) entry which is preliminary data.</text>
</comment>
<accession>A0ACB9XGG8</accession>
<keyword evidence="2" id="KW-1185">Reference proteome</keyword>
<feature type="non-terminal residue" evidence="1">
    <location>
        <position position="1"/>
    </location>
</feature>
<organism evidence="1 2">
    <name type="scientific">Chaenocephalus aceratus</name>
    <name type="common">Blackfin icefish</name>
    <name type="synonym">Chaenichthys aceratus</name>
    <dbReference type="NCBI Taxonomy" id="36190"/>
    <lineage>
        <taxon>Eukaryota</taxon>
        <taxon>Metazoa</taxon>
        <taxon>Chordata</taxon>
        <taxon>Craniata</taxon>
        <taxon>Vertebrata</taxon>
        <taxon>Euteleostomi</taxon>
        <taxon>Actinopterygii</taxon>
        <taxon>Neopterygii</taxon>
        <taxon>Teleostei</taxon>
        <taxon>Neoteleostei</taxon>
        <taxon>Acanthomorphata</taxon>
        <taxon>Eupercaria</taxon>
        <taxon>Perciformes</taxon>
        <taxon>Notothenioidei</taxon>
        <taxon>Channichthyidae</taxon>
        <taxon>Chaenocephalus</taxon>
    </lineage>
</organism>
<proteinExistence type="predicted"/>
<name>A0ACB9XGG8_CHAAC</name>
<protein>
    <submittedName>
        <fullName evidence="1">Uncharacterized protein</fullName>
    </submittedName>
</protein>